<keyword evidence="1" id="KW-0812">Transmembrane</keyword>
<organism evidence="2">
    <name type="scientific">freshwater metagenome</name>
    <dbReference type="NCBI Taxonomy" id="449393"/>
    <lineage>
        <taxon>unclassified sequences</taxon>
        <taxon>metagenomes</taxon>
        <taxon>ecological metagenomes</taxon>
    </lineage>
</organism>
<reference evidence="2" key="1">
    <citation type="submission" date="2020-05" db="EMBL/GenBank/DDBJ databases">
        <authorList>
            <person name="Chiriac C."/>
            <person name="Salcher M."/>
            <person name="Ghai R."/>
            <person name="Kavagutti S V."/>
        </authorList>
    </citation>
    <scope>NUCLEOTIDE SEQUENCE</scope>
</reference>
<accession>A0A6J6N7A3</accession>
<sequence>MASKAPNSKFKYVQHPHIEGRKAHRAANADEVIADAKPKSVNQKLGLGITKSVGTMWAAYAFFALTLVSLPAVIMKGDSVQIVAWIAQTFLQLVLLPIIIVGQNIQAAAAEKRAIMTYEDSAAVLAEAIQIQKHLDHQDKSLEHLITRIEELETKLNKKK</sequence>
<keyword evidence="1" id="KW-1133">Transmembrane helix</keyword>
<dbReference type="EMBL" id="CAEZXL010000034">
    <property type="protein sequence ID" value="CAB4682007.1"/>
    <property type="molecule type" value="Genomic_DNA"/>
</dbReference>
<evidence type="ECO:0000256" key="1">
    <source>
        <dbReference type="SAM" id="Phobius"/>
    </source>
</evidence>
<dbReference type="AlphaFoldDB" id="A0A6J6N7A3"/>
<gene>
    <name evidence="2" type="ORF">UFOPK2373_00322</name>
</gene>
<evidence type="ECO:0000313" key="2">
    <source>
        <dbReference type="EMBL" id="CAB4682007.1"/>
    </source>
</evidence>
<feature type="transmembrane region" description="Helical" evidence="1">
    <location>
        <begin position="82"/>
        <end position="102"/>
    </location>
</feature>
<keyword evidence="1" id="KW-0472">Membrane</keyword>
<name>A0A6J6N7A3_9ZZZZ</name>
<protein>
    <submittedName>
        <fullName evidence="2">Unannotated protein</fullName>
    </submittedName>
</protein>
<proteinExistence type="predicted"/>
<feature type="transmembrane region" description="Helical" evidence="1">
    <location>
        <begin position="57"/>
        <end position="75"/>
    </location>
</feature>